<keyword evidence="1" id="KW-0460">Magnesium</keyword>
<evidence type="ECO:0000313" key="2">
    <source>
        <dbReference type="EMBL" id="CAI3978598.1"/>
    </source>
</evidence>
<dbReference type="Gene3D" id="1.10.4080.10">
    <property type="entry name" value="ADP-ribosylation/Crystallin J1"/>
    <property type="match status" value="1"/>
</dbReference>
<dbReference type="EMBL" id="CAMXCT010000424">
    <property type="protein sequence ID" value="CAI3978598.1"/>
    <property type="molecule type" value="Genomic_DNA"/>
</dbReference>
<reference evidence="2" key="1">
    <citation type="submission" date="2022-10" db="EMBL/GenBank/DDBJ databases">
        <authorList>
            <person name="Chen Y."/>
            <person name="Dougan E. K."/>
            <person name="Chan C."/>
            <person name="Rhodes N."/>
            <person name="Thang M."/>
        </authorList>
    </citation>
    <scope>NUCLEOTIDE SEQUENCE</scope>
</reference>
<feature type="binding site" evidence="1">
    <location>
        <position position="338"/>
    </location>
    <ligand>
        <name>Mg(2+)</name>
        <dbReference type="ChEBI" id="CHEBI:18420"/>
        <label>1</label>
    </ligand>
</feature>
<sequence>MLLLLLALPLVAQANDVQVSSEPVPIRRVISKDVLYDKLMGYWVGQLVGNFMGLPFEFTYWDEPMPIEPQTYYDEASANASGLNVNGPCESDGRGCIPQTLDQLQGAYTDDDTDIEFVTLHALEKHGLDLNYEQIAEYWKTYINIKVNGSDTLWFANKVARENMDKDLVPPATGSKANNEFWWTIDPQLVNELWSVIYPGMVDQAVDRAEWGARITSDSWGTHPTRFYAAMYSAAFFIQDVRVLYRIGRQAVPKKSPFRRALVKVYLWKKQSPDDWRPVWQKIRENFSYYPKDCGDMPWPCAVSSIINGVLGAMAFLYGNGDFKKTVGIAIAAGFDCDNQAATLAGLLGVMHGESQIPPDLTRQIAGNNWAKAFNDVYVNTRRPPLPRNQTNSGIVGKIMILTQRAVVEEGGEDLGDKLAIKVSHQVMGG</sequence>
<dbReference type="OrthoDB" id="427316at2759"/>
<evidence type="ECO:0000313" key="4">
    <source>
        <dbReference type="EMBL" id="CAL4765910.1"/>
    </source>
</evidence>
<comment type="caution">
    <text evidence="2">The sequence shown here is derived from an EMBL/GenBank/DDBJ whole genome shotgun (WGS) entry which is preliminary data.</text>
</comment>
<evidence type="ECO:0000256" key="1">
    <source>
        <dbReference type="PIRSR" id="PIRSR605502-1"/>
    </source>
</evidence>
<reference evidence="3" key="2">
    <citation type="submission" date="2024-04" db="EMBL/GenBank/DDBJ databases">
        <authorList>
            <person name="Chen Y."/>
            <person name="Shah S."/>
            <person name="Dougan E. K."/>
            <person name="Thang M."/>
            <person name="Chan C."/>
        </authorList>
    </citation>
    <scope>NUCLEOTIDE SEQUENCE [LARGE SCALE GENOMIC DNA]</scope>
</reference>
<dbReference type="AlphaFoldDB" id="A0A9P1BSG2"/>
<evidence type="ECO:0000313" key="5">
    <source>
        <dbReference type="Proteomes" id="UP001152797"/>
    </source>
</evidence>
<organism evidence="2">
    <name type="scientific">Cladocopium goreaui</name>
    <dbReference type="NCBI Taxonomy" id="2562237"/>
    <lineage>
        <taxon>Eukaryota</taxon>
        <taxon>Sar</taxon>
        <taxon>Alveolata</taxon>
        <taxon>Dinophyceae</taxon>
        <taxon>Suessiales</taxon>
        <taxon>Symbiodiniaceae</taxon>
        <taxon>Cladocopium</taxon>
    </lineage>
</organism>
<protein>
    <submittedName>
        <fullName evidence="4">ADP-ribosylglycohydrolase</fullName>
    </submittedName>
</protein>
<evidence type="ECO:0000313" key="3">
    <source>
        <dbReference type="EMBL" id="CAL1131973.1"/>
    </source>
</evidence>
<keyword evidence="5" id="KW-1185">Reference proteome</keyword>
<dbReference type="GO" id="GO:0046872">
    <property type="term" value="F:metal ion binding"/>
    <property type="evidence" value="ECO:0007669"/>
    <property type="project" value="UniProtKB-KW"/>
</dbReference>
<accession>A0A9P1BSG2</accession>
<comment type="cofactor">
    <cofactor evidence="1">
        <name>Mg(2+)</name>
        <dbReference type="ChEBI" id="CHEBI:18420"/>
    </cofactor>
    <text evidence="1">Binds 2 magnesium ions per subunit.</text>
</comment>
<gene>
    <name evidence="2" type="ORF">C1SCF055_LOCUS6636</name>
</gene>
<name>A0A9P1BSG2_9DINO</name>
<dbReference type="EMBL" id="CAMXCT030000424">
    <property type="protein sequence ID" value="CAL4765910.1"/>
    <property type="molecule type" value="Genomic_DNA"/>
</dbReference>
<dbReference type="InterPro" id="IPR005502">
    <property type="entry name" value="Ribosyl_crysJ1"/>
</dbReference>
<keyword evidence="1" id="KW-0479">Metal-binding</keyword>
<dbReference type="Proteomes" id="UP001152797">
    <property type="component" value="Unassembled WGS sequence"/>
</dbReference>
<dbReference type="InterPro" id="IPR036705">
    <property type="entry name" value="Ribosyl_crysJ1_sf"/>
</dbReference>
<dbReference type="EMBL" id="CAMXCT020000424">
    <property type="protein sequence ID" value="CAL1131973.1"/>
    <property type="molecule type" value="Genomic_DNA"/>
</dbReference>
<dbReference type="SUPFAM" id="SSF101478">
    <property type="entry name" value="ADP-ribosylglycohydrolase"/>
    <property type="match status" value="1"/>
</dbReference>
<proteinExistence type="predicted"/>
<feature type="binding site" evidence="1">
    <location>
        <position position="336"/>
    </location>
    <ligand>
        <name>Mg(2+)</name>
        <dbReference type="ChEBI" id="CHEBI:18420"/>
        <label>1</label>
    </ligand>
</feature>
<dbReference type="Pfam" id="PF03747">
    <property type="entry name" value="ADP_ribosyl_GH"/>
    <property type="match status" value="1"/>
</dbReference>